<accession>A0A7Y5APV3</accession>
<protein>
    <submittedName>
        <fullName evidence="1">Uncharacterized protein</fullName>
    </submittedName>
</protein>
<reference evidence="1 2" key="1">
    <citation type="submission" date="2020-06" db="EMBL/GenBank/DDBJ databases">
        <title>Rheinheimera sp. nov., a marine bacterium isolated from coastal.</title>
        <authorList>
            <person name="Yu Q."/>
            <person name="Qi Y."/>
            <person name="Pu J."/>
        </authorList>
    </citation>
    <scope>NUCLEOTIDE SEQUENCE [LARGE SCALE GENOMIC DNA]</scope>
    <source>
        <strain evidence="1 2">YQF-2</strain>
    </source>
</reference>
<keyword evidence="2" id="KW-1185">Reference proteome</keyword>
<dbReference type="SUPFAM" id="SSF53756">
    <property type="entry name" value="UDP-Glycosyltransferase/glycogen phosphorylase"/>
    <property type="match status" value="1"/>
</dbReference>
<sequence>MTIAESKQTAVILIDCQDSVGDDAYFNTAAPQNNVLVFNCSTKDYIEPLLSALRAHYVKFNAVSFVTNNAGIHTELTRFFPELFRGIRFIEQLPLPLTKTDMTELMSVAMTLSPFELVPAEPLVSTEFNQLKNFFLLDERLTDIAEHESISQLTAAFIAGLQDQKCAFSVYTQIRLLNFYANRLNKYGEVYFKSLSLKLGDTNVSILHLWQLVSDSRFTLNQRYFIYNQLLSLEFSGTLKNKSDFNTRFTAYSHVVREFALQLGLPGAFIDKEERNPDIVFVFIAQFLSPRHAPSKIVLETIKALCLSANKQVVLIDTCELLPTSGALPWYDAAYGSRGGYNAETLTYEGARFNYLQLSAGMPNLVEINGVIELIKTYKPYFTITVGESITADIISQLVPNVVVPTVSRLPHTLSQYRVFNKRFITSADEVPECLQQGILSVDMLPERTLAQSELTRDQFGIPRDKVVLAVPGNRLDAEIDDNFISMLLCISSDSYFVVFAGVFNDYEDYCNRFPVLRNISVFVGYQEDFPAFIKLVDLYVTPQRVGGGLTALCALSMSVPVLTLKYGDTYSFAGDLFAFNTLHEMGSLISAVCNDLAALDALKSSALQRFVELEALSDKYTDLFDNVVNGPLFNVASVVARSD</sequence>
<dbReference type="EMBL" id="JABSOD010000005">
    <property type="protein sequence ID" value="NRQ42318.1"/>
    <property type="molecule type" value="Genomic_DNA"/>
</dbReference>
<organism evidence="1 2">
    <name type="scientific">Rheinheimera lutimaris</name>
    <dbReference type="NCBI Taxonomy" id="2740584"/>
    <lineage>
        <taxon>Bacteria</taxon>
        <taxon>Pseudomonadati</taxon>
        <taxon>Pseudomonadota</taxon>
        <taxon>Gammaproteobacteria</taxon>
        <taxon>Chromatiales</taxon>
        <taxon>Chromatiaceae</taxon>
        <taxon>Rheinheimera</taxon>
    </lineage>
</organism>
<dbReference type="AlphaFoldDB" id="A0A7Y5APV3"/>
<dbReference type="Proteomes" id="UP000523161">
    <property type="component" value="Unassembled WGS sequence"/>
</dbReference>
<comment type="caution">
    <text evidence="1">The sequence shown here is derived from an EMBL/GenBank/DDBJ whole genome shotgun (WGS) entry which is preliminary data.</text>
</comment>
<evidence type="ECO:0000313" key="1">
    <source>
        <dbReference type="EMBL" id="NRQ42318.1"/>
    </source>
</evidence>
<name>A0A7Y5APV3_9GAMM</name>
<evidence type="ECO:0000313" key="2">
    <source>
        <dbReference type="Proteomes" id="UP000523161"/>
    </source>
</evidence>
<dbReference type="Gene3D" id="3.40.50.2000">
    <property type="entry name" value="Glycogen Phosphorylase B"/>
    <property type="match status" value="1"/>
</dbReference>
<dbReference type="RefSeq" id="WP_173500556.1">
    <property type="nucleotide sequence ID" value="NZ_JABSOD010000005.1"/>
</dbReference>
<proteinExistence type="predicted"/>
<gene>
    <name evidence="1" type="ORF">HRH59_07005</name>
</gene>